<protein>
    <submittedName>
        <fullName evidence="1">Uncharacterized protein</fullName>
    </submittedName>
</protein>
<gene>
    <name evidence="1" type="ORF">E2C01_079614</name>
</gene>
<accession>A0A5B7IXH1</accession>
<proteinExistence type="predicted"/>
<dbReference type="Proteomes" id="UP000324222">
    <property type="component" value="Unassembled WGS sequence"/>
</dbReference>
<organism evidence="1 2">
    <name type="scientific">Portunus trituberculatus</name>
    <name type="common">Swimming crab</name>
    <name type="synonym">Neptunus trituberculatus</name>
    <dbReference type="NCBI Taxonomy" id="210409"/>
    <lineage>
        <taxon>Eukaryota</taxon>
        <taxon>Metazoa</taxon>
        <taxon>Ecdysozoa</taxon>
        <taxon>Arthropoda</taxon>
        <taxon>Crustacea</taxon>
        <taxon>Multicrustacea</taxon>
        <taxon>Malacostraca</taxon>
        <taxon>Eumalacostraca</taxon>
        <taxon>Eucarida</taxon>
        <taxon>Decapoda</taxon>
        <taxon>Pleocyemata</taxon>
        <taxon>Brachyura</taxon>
        <taxon>Eubrachyura</taxon>
        <taxon>Portunoidea</taxon>
        <taxon>Portunidae</taxon>
        <taxon>Portuninae</taxon>
        <taxon>Portunus</taxon>
    </lineage>
</organism>
<evidence type="ECO:0000313" key="2">
    <source>
        <dbReference type="Proteomes" id="UP000324222"/>
    </source>
</evidence>
<dbReference type="EMBL" id="VSRR010066645">
    <property type="protein sequence ID" value="MPC84864.1"/>
    <property type="molecule type" value="Genomic_DNA"/>
</dbReference>
<reference evidence="1 2" key="1">
    <citation type="submission" date="2019-05" db="EMBL/GenBank/DDBJ databases">
        <title>Another draft genome of Portunus trituberculatus and its Hox gene families provides insights of decapod evolution.</title>
        <authorList>
            <person name="Jeong J.-H."/>
            <person name="Song I."/>
            <person name="Kim S."/>
            <person name="Choi T."/>
            <person name="Kim D."/>
            <person name="Ryu S."/>
            <person name="Kim W."/>
        </authorList>
    </citation>
    <scope>NUCLEOTIDE SEQUENCE [LARGE SCALE GENOMIC DNA]</scope>
    <source>
        <tissue evidence="1">Muscle</tissue>
    </source>
</reference>
<dbReference type="AlphaFoldDB" id="A0A5B7IXH1"/>
<sequence>MSIKSSSRTQTHGKKCVLILKGIKIIDDTGRVEIRSPLLAPRCLPWAIGRAGERGYPAVSQPLICPLHSVKINSLSKLILVPSLRCVSLVR</sequence>
<name>A0A5B7IXH1_PORTR</name>
<keyword evidence="2" id="KW-1185">Reference proteome</keyword>
<evidence type="ECO:0000313" key="1">
    <source>
        <dbReference type="EMBL" id="MPC84864.1"/>
    </source>
</evidence>
<comment type="caution">
    <text evidence="1">The sequence shown here is derived from an EMBL/GenBank/DDBJ whole genome shotgun (WGS) entry which is preliminary data.</text>
</comment>